<dbReference type="Proteomes" id="UP000518887">
    <property type="component" value="Unassembled WGS sequence"/>
</dbReference>
<feature type="domain" description="Peptidase M3A/M3B catalytic" evidence="7">
    <location>
        <begin position="206"/>
        <end position="600"/>
    </location>
</feature>
<sequence>MNSTNSRNPVPRWNLDSLFSSINSSEYKSALAEFTSGMENLESLLESARTFITQANEHFDFPVWLKGFLEADEKVSSLCGTLNAYAYIIYSVDTTNTAFLNNIAQIDNLTLRYRQLDLSFKSVLLANSGRLEDFYKRFPEFEDYRYLLNETLEETKHQMSAECEKLAGELQQTGGDAWDRLHEQLISNLKDSETGKTFNELRNDAYSADAVTRKSSYEKEITLLKQNEIAFAACLNNLKGETLTLNRRRKWQKALDRSLSSARLSQKTLDALIGAIEESFPMWREYFRLKADYLHKNGLTESSDKNGLAFYDLFAPMSKTSEKSGDSLLSKEWSFDEARDYIIERYSSFSQEMGDFARKAFAEKWIDAEVRAGKVGGAYDEDFAFGHQSRIMTNFTGAFSDIITLAHELGHAYHFSCMKGKPSAFFSYPMTLAETASTFAETIVKQDMISKCTESEKIQILDLDLQDVSQVLVDILCRFYFERSVFEEREKGELNSEDFCRLMKDAQEKSYGSGLNSERHEYMWAVKSHYYSTGLDFYNFPYAFGQLFAAGLYARYQKEGSEFAKTYAELLSNTGNMSCEDLCRKAGFDITTKDFWKSGIEMYAKELELLKKLA</sequence>
<evidence type="ECO:0000256" key="5">
    <source>
        <dbReference type="ARBA" id="ARBA00023049"/>
    </source>
</evidence>
<comment type="caution">
    <text evidence="9">The sequence shown here is derived from an EMBL/GenBank/DDBJ whole genome shotgun (WGS) entry which is preliminary data.</text>
</comment>
<evidence type="ECO:0000313" key="10">
    <source>
        <dbReference type="Proteomes" id="UP000518887"/>
    </source>
</evidence>
<dbReference type="InterPro" id="IPR001333">
    <property type="entry name" value="Peptidase_M32_Taq"/>
</dbReference>
<dbReference type="EMBL" id="JACHFQ010000001">
    <property type="protein sequence ID" value="MBB5224914.1"/>
    <property type="molecule type" value="Genomic_DNA"/>
</dbReference>
<dbReference type="Pfam" id="PF01432">
    <property type="entry name" value="Peptidase_M3"/>
    <property type="match status" value="1"/>
</dbReference>
<keyword evidence="3 6" id="KW-0378">Hydrolase</keyword>
<evidence type="ECO:0000259" key="7">
    <source>
        <dbReference type="Pfam" id="PF01432"/>
    </source>
</evidence>
<dbReference type="GO" id="GO:0004222">
    <property type="term" value="F:metalloendopeptidase activity"/>
    <property type="evidence" value="ECO:0007669"/>
    <property type="project" value="InterPro"/>
</dbReference>
<dbReference type="Gene3D" id="1.20.140.70">
    <property type="entry name" value="Oligopeptidase f, N-terminal domain"/>
    <property type="match status" value="1"/>
</dbReference>
<dbReference type="GO" id="GO:0004181">
    <property type="term" value="F:metallocarboxypeptidase activity"/>
    <property type="evidence" value="ECO:0007669"/>
    <property type="project" value="InterPro"/>
</dbReference>
<keyword evidence="10" id="KW-1185">Reference proteome</keyword>
<dbReference type="CDD" id="cd09607">
    <property type="entry name" value="M3B_PepF"/>
    <property type="match status" value="1"/>
</dbReference>
<dbReference type="InterPro" id="IPR034006">
    <property type="entry name" value="M3B_PepF_2"/>
</dbReference>
<dbReference type="RefSeq" id="WP_184656664.1">
    <property type="nucleotide sequence ID" value="NZ_JACHFQ010000001.1"/>
</dbReference>
<evidence type="ECO:0000313" key="9">
    <source>
        <dbReference type="EMBL" id="MBB5224914.1"/>
    </source>
</evidence>
<name>A0A7W8LL05_9SPIR</name>
<dbReference type="GO" id="GO:0006508">
    <property type="term" value="P:proteolysis"/>
    <property type="evidence" value="ECO:0007669"/>
    <property type="project" value="UniProtKB-KW"/>
</dbReference>
<organism evidence="9 10">
    <name type="scientific">Treponema ruminis</name>
    <dbReference type="NCBI Taxonomy" id="744515"/>
    <lineage>
        <taxon>Bacteria</taxon>
        <taxon>Pseudomonadati</taxon>
        <taxon>Spirochaetota</taxon>
        <taxon>Spirochaetia</taxon>
        <taxon>Spirochaetales</taxon>
        <taxon>Treponemataceae</taxon>
        <taxon>Treponema</taxon>
    </lineage>
</organism>
<keyword evidence="1 6" id="KW-0645">Protease</keyword>
<dbReference type="AlphaFoldDB" id="A0A7W8LL05"/>
<evidence type="ECO:0000256" key="1">
    <source>
        <dbReference type="ARBA" id="ARBA00022670"/>
    </source>
</evidence>
<evidence type="ECO:0000256" key="4">
    <source>
        <dbReference type="ARBA" id="ARBA00022833"/>
    </source>
</evidence>
<feature type="domain" description="Oligopeptidase F N-terminal" evidence="8">
    <location>
        <begin position="129"/>
        <end position="190"/>
    </location>
</feature>
<comment type="similarity">
    <text evidence="6">Belongs to the peptidase M3 family.</text>
</comment>
<dbReference type="GO" id="GO:0046872">
    <property type="term" value="F:metal ion binding"/>
    <property type="evidence" value="ECO:0007669"/>
    <property type="project" value="UniProtKB-UniRule"/>
</dbReference>
<dbReference type="Pfam" id="PF08439">
    <property type="entry name" value="Peptidase_M3_N"/>
    <property type="match status" value="1"/>
</dbReference>
<keyword evidence="2 6" id="KW-0479">Metal-binding</keyword>
<dbReference type="InterPro" id="IPR042088">
    <property type="entry name" value="OligoPept_F_C"/>
</dbReference>
<reference evidence="9 10" key="1">
    <citation type="submission" date="2020-08" db="EMBL/GenBank/DDBJ databases">
        <title>Genomic Encyclopedia of Type Strains, Phase IV (KMG-IV): sequencing the most valuable type-strain genomes for metagenomic binning, comparative biology and taxonomic classification.</title>
        <authorList>
            <person name="Goeker M."/>
        </authorList>
    </citation>
    <scope>NUCLEOTIDE SEQUENCE [LARGE SCALE GENOMIC DNA]</scope>
    <source>
        <strain evidence="9 10">DSM 103462</strain>
    </source>
</reference>
<dbReference type="PANTHER" id="PTHR34217">
    <property type="entry name" value="METAL-DEPENDENT CARBOXYPEPTIDASE"/>
    <property type="match status" value="1"/>
</dbReference>
<dbReference type="InterPro" id="IPR001567">
    <property type="entry name" value="Pept_M3A_M3B_dom"/>
</dbReference>
<evidence type="ECO:0000256" key="3">
    <source>
        <dbReference type="ARBA" id="ARBA00022801"/>
    </source>
</evidence>
<gene>
    <name evidence="9" type="ORF">HNP76_000254</name>
</gene>
<dbReference type="SUPFAM" id="SSF55486">
    <property type="entry name" value="Metalloproteases ('zincins'), catalytic domain"/>
    <property type="match status" value="1"/>
</dbReference>
<keyword evidence="4 6" id="KW-0862">Zinc</keyword>
<protein>
    <submittedName>
        <fullName evidence="9">PepF/M3 family oligoendopeptidase</fullName>
    </submittedName>
</protein>
<evidence type="ECO:0000256" key="2">
    <source>
        <dbReference type="ARBA" id="ARBA00022723"/>
    </source>
</evidence>
<accession>A0A7W8LL05</accession>
<dbReference type="Gene3D" id="1.10.1370.20">
    <property type="entry name" value="Oligoendopeptidase f, C-terminal domain"/>
    <property type="match status" value="1"/>
</dbReference>
<evidence type="ECO:0000259" key="8">
    <source>
        <dbReference type="Pfam" id="PF08439"/>
    </source>
</evidence>
<evidence type="ECO:0000256" key="6">
    <source>
        <dbReference type="RuleBase" id="RU003435"/>
    </source>
</evidence>
<comment type="cofactor">
    <cofactor evidence="6">
        <name>Zn(2+)</name>
        <dbReference type="ChEBI" id="CHEBI:29105"/>
    </cofactor>
    <text evidence="6">Binds 1 zinc ion.</text>
</comment>
<dbReference type="PANTHER" id="PTHR34217:SF1">
    <property type="entry name" value="CARBOXYPEPTIDASE 1"/>
    <property type="match status" value="1"/>
</dbReference>
<keyword evidence="5 6" id="KW-0482">Metalloprotease</keyword>
<proteinExistence type="inferred from homology"/>
<dbReference type="InterPro" id="IPR013647">
    <property type="entry name" value="OligopepF_N_dom"/>
</dbReference>